<feature type="transmembrane region" description="Helical" evidence="8">
    <location>
        <begin position="263"/>
        <end position="282"/>
    </location>
</feature>
<dbReference type="PANTHER" id="PTHR33146">
    <property type="entry name" value="ENDONUCLEASE 4"/>
    <property type="match status" value="1"/>
</dbReference>
<dbReference type="InterPro" id="IPR003154">
    <property type="entry name" value="S1/P1nuclease"/>
</dbReference>
<dbReference type="GO" id="GO:0016788">
    <property type="term" value="F:hydrolase activity, acting on ester bonds"/>
    <property type="evidence" value="ECO:0007669"/>
    <property type="project" value="InterPro"/>
</dbReference>
<evidence type="ECO:0000256" key="1">
    <source>
        <dbReference type="ARBA" id="ARBA00009547"/>
    </source>
</evidence>
<sequence length="287" mass="33167">MSRYAHDNLQYAKFDRTVENHYETQSRNWQCDFDVEHPERLANKGGLYETVDDIFGRLCHQTHKYHDRGIADDKTEQVQLSWLMGLIQDMHQPLHLGFGADDHGRRIGVEYHGHTYNLYDFWEKEVSPSVNLDPELIRQRYLSELSAMKHDGASRNMKLVQELHQRGLAMWIAENMKTACYEIYAAVAGGGGREVPRSYVVSDSIYDEWRNLASTQAIKAAARTAVILHAVAIHVRTYHPEHTDLYRRSPSVKHRIRDNWHEALLKNMAVAIIVVPLLIITLNPGDR</sequence>
<comment type="similarity">
    <text evidence="1">Belongs to the nuclease type I family.</text>
</comment>
<evidence type="ECO:0000256" key="7">
    <source>
        <dbReference type="ARBA" id="ARBA00023180"/>
    </source>
</evidence>
<dbReference type="Pfam" id="PF02265">
    <property type="entry name" value="S1-P1_nuclease"/>
    <property type="match status" value="1"/>
</dbReference>
<dbReference type="AlphaFoldDB" id="A0A7J6MA95"/>
<keyword evidence="2" id="KW-0540">Nuclease</keyword>
<dbReference type="PANTHER" id="PTHR33146:SF26">
    <property type="entry name" value="ENDONUCLEASE 4"/>
    <property type="match status" value="1"/>
</dbReference>
<dbReference type="Gene3D" id="1.10.575.10">
    <property type="entry name" value="P1 Nuclease"/>
    <property type="match status" value="1"/>
</dbReference>
<keyword evidence="8" id="KW-0812">Transmembrane</keyword>
<dbReference type="Proteomes" id="UP000570595">
    <property type="component" value="Unassembled WGS sequence"/>
</dbReference>
<keyword evidence="7" id="KW-0325">Glycoprotein</keyword>
<dbReference type="GO" id="GO:0046872">
    <property type="term" value="F:metal ion binding"/>
    <property type="evidence" value="ECO:0007669"/>
    <property type="project" value="UniProtKB-KW"/>
</dbReference>
<evidence type="ECO:0000256" key="6">
    <source>
        <dbReference type="ARBA" id="ARBA00023157"/>
    </source>
</evidence>
<dbReference type="InterPro" id="IPR008947">
    <property type="entry name" value="PLipase_C/P1_nuclease_dom_sf"/>
</dbReference>
<protein>
    <submittedName>
        <fullName evidence="9">Uncharacterized protein</fullName>
    </submittedName>
</protein>
<dbReference type="GO" id="GO:0006308">
    <property type="term" value="P:DNA catabolic process"/>
    <property type="evidence" value="ECO:0007669"/>
    <property type="project" value="InterPro"/>
</dbReference>
<evidence type="ECO:0000313" key="10">
    <source>
        <dbReference type="Proteomes" id="UP000570595"/>
    </source>
</evidence>
<keyword evidence="8" id="KW-0472">Membrane</keyword>
<evidence type="ECO:0000256" key="5">
    <source>
        <dbReference type="ARBA" id="ARBA00022801"/>
    </source>
</evidence>
<comment type="caution">
    <text evidence="9">The sequence shown here is derived from an EMBL/GenBank/DDBJ whole genome shotgun (WGS) entry which is preliminary data.</text>
</comment>
<accession>A0A7J6MA95</accession>
<dbReference type="OrthoDB" id="10312841at2759"/>
<evidence type="ECO:0000313" key="9">
    <source>
        <dbReference type="EMBL" id="KAF4668508.1"/>
    </source>
</evidence>
<proteinExistence type="inferred from homology"/>
<dbReference type="EMBL" id="JABAHT010000036">
    <property type="protein sequence ID" value="KAF4668508.1"/>
    <property type="molecule type" value="Genomic_DNA"/>
</dbReference>
<name>A0A7J6MA95_PEROL</name>
<dbReference type="SUPFAM" id="SSF48537">
    <property type="entry name" value="Phospholipase C/P1 nuclease"/>
    <property type="match status" value="1"/>
</dbReference>
<organism evidence="9 10">
    <name type="scientific">Perkinsus olseni</name>
    <name type="common">Perkinsus atlanticus</name>
    <dbReference type="NCBI Taxonomy" id="32597"/>
    <lineage>
        <taxon>Eukaryota</taxon>
        <taxon>Sar</taxon>
        <taxon>Alveolata</taxon>
        <taxon>Perkinsozoa</taxon>
        <taxon>Perkinsea</taxon>
        <taxon>Perkinsida</taxon>
        <taxon>Perkinsidae</taxon>
        <taxon>Perkinsus</taxon>
    </lineage>
</organism>
<reference evidence="9 10" key="1">
    <citation type="submission" date="2020-04" db="EMBL/GenBank/DDBJ databases">
        <title>Perkinsus olseni comparative genomics.</title>
        <authorList>
            <person name="Bogema D.R."/>
        </authorList>
    </citation>
    <scope>NUCLEOTIDE SEQUENCE [LARGE SCALE GENOMIC DNA]</scope>
    <source>
        <strain evidence="9">ATCC PRA-179</strain>
    </source>
</reference>
<evidence type="ECO:0000256" key="3">
    <source>
        <dbReference type="ARBA" id="ARBA00022723"/>
    </source>
</evidence>
<dbReference type="GO" id="GO:0003676">
    <property type="term" value="F:nucleic acid binding"/>
    <property type="evidence" value="ECO:0007669"/>
    <property type="project" value="InterPro"/>
</dbReference>
<keyword evidence="5" id="KW-0378">Hydrolase</keyword>
<keyword evidence="6" id="KW-1015">Disulfide bond</keyword>
<evidence type="ECO:0000256" key="4">
    <source>
        <dbReference type="ARBA" id="ARBA00022759"/>
    </source>
</evidence>
<keyword evidence="4" id="KW-0255">Endonuclease</keyword>
<gene>
    <name evidence="9" type="ORF">FOZ61_006349</name>
</gene>
<evidence type="ECO:0000256" key="2">
    <source>
        <dbReference type="ARBA" id="ARBA00022722"/>
    </source>
</evidence>
<keyword evidence="8" id="KW-1133">Transmembrane helix</keyword>
<dbReference type="GO" id="GO:0004519">
    <property type="term" value="F:endonuclease activity"/>
    <property type="evidence" value="ECO:0007669"/>
    <property type="project" value="UniProtKB-KW"/>
</dbReference>
<keyword evidence="3" id="KW-0479">Metal-binding</keyword>
<evidence type="ECO:0000256" key="8">
    <source>
        <dbReference type="SAM" id="Phobius"/>
    </source>
</evidence>